<dbReference type="eggNOG" id="KOG3519">
    <property type="taxonomic scope" value="Eukaryota"/>
</dbReference>
<dbReference type="GO" id="GO:0005737">
    <property type="term" value="C:cytoplasm"/>
    <property type="evidence" value="ECO:0007669"/>
    <property type="project" value="InterPro"/>
</dbReference>
<dbReference type="InterPro" id="IPR051492">
    <property type="entry name" value="Dynamin-Rho_GEF"/>
</dbReference>
<feature type="compositionally biased region" description="Basic and acidic residues" evidence="2">
    <location>
        <begin position="641"/>
        <end position="654"/>
    </location>
</feature>
<feature type="compositionally biased region" description="Polar residues" evidence="2">
    <location>
        <begin position="207"/>
        <end position="219"/>
    </location>
</feature>
<feature type="compositionally biased region" description="Polar residues" evidence="2">
    <location>
        <begin position="1099"/>
        <end position="1118"/>
    </location>
</feature>
<feature type="compositionally biased region" description="Low complexity" evidence="2">
    <location>
        <begin position="1076"/>
        <end position="1093"/>
    </location>
</feature>
<feature type="compositionally biased region" description="Low complexity" evidence="2">
    <location>
        <begin position="657"/>
        <end position="681"/>
    </location>
</feature>
<feature type="compositionally biased region" description="Polar residues" evidence="2">
    <location>
        <begin position="97"/>
        <end position="110"/>
    </location>
</feature>
<dbReference type="CDD" id="cd00160">
    <property type="entry name" value="RhoGEF"/>
    <property type="match status" value="1"/>
</dbReference>
<feature type="compositionally biased region" description="Polar residues" evidence="2">
    <location>
        <begin position="609"/>
        <end position="620"/>
    </location>
</feature>
<dbReference type="CDD" id="cd07589">
    <property type="entry name" value="BAR_DNMBP"/>
    <property type="match status" value="1"/>
</dbReference>
<evidence type="ECO:0000313" key="5">
    <source>
        <dbReference type="Proteomes" id="UP000018144"/>
    </source>
</evidence>
<feature type="compositionally biased region" description="Basic and acidic residues" evidence="2">
    <location>
        <begin position="833"/>
        <end position="853"/>
    </location>
</feature>
<dbReference type="Proteomes" id="UP000018144">
    <property type="component" value="Unassembled WGS sequence"/>
</dbReference>
<feature type="compositionally biased region" description="Basic and acidic residues" evidence="2">
    <location>
        <begin position="945"/>
        <end position="960"/>
    </location>
</feature>
<feature type="region of interest" description="Disordered" evidence="2">
    <location>
        <begin position="1696"/>
        <end position="1861"/>
    </location>
</feature>
<dbReference type="STRING" id="1076935.U4KXM8"/>
<feature type="compositionally biased region" description="Basic and acidic residues" evidence="2">
    <location>
        <begin position="508"/>
        <end position="524"/>
    </location>
</feature>
<dbReference type="SMART" id="SM00325">
    <property type="entry name" value="RhoGEF"/>
    <property type="match status" value="1"/>
</dbReference>
<dbReference type="InterPro" id="IPR035899">
    <property type="entry name" value="DBL_dom_sf"/>
</dbReference>
<dbReference type="GO" id="GO:0005085">
    <property type="term" value="F:guanyl-nucleotide exchange factor activity"/>
    <property type="evidence" value="ECO:0007669"/>
    <property type="project" value="UniProtKB-KW"/>
</dbReference>
<dbReference type="InterPro" id="IPR000219">
    <property type="entry name" value="DH_dom"/>
</dbReference>
<evidence type="ECO:0000256" key="2">
    <source>
        <dbReference type="SAM" id="MobiDB-lite"/>
    </source>
</evidence>
<sequence>MPTADSSQRAPSRARDTSTPDPSAEDSPKRSAISAKSAAITAKNNYVSPYKQQPTPRSVSSPVRANPSNANAPNFKNIMTRFNTKSDEKIPMPTNRIPATTGPSAKSRNPQMWKANVVVEKRPEAGPKARASSAAPPTSRSKTTTSVRPASSRDSRDTLSGTRSAAGSRQARSRRLSTSSNTSETANHRLLPPLQTSFSKEGRGYRRSQSALDNHSPSAASMADNESDTSERKLHHRRSRSLIDSHAPNGEIQLDEDLLREMDKNSRAGRSTSSAISSPNTSQQTKKKTVAPPPTSAHGSRRPQQPSKSPQLSAYISAPPPKSSPQLRSSKGQRLAAASPTTPSRRSATQRDVKGKGKALEENKKKEPKRNIPELGTIDFAARRARIQNAFTQSLKESNEQTAQKAAPKTSHSDHSNERNAPPRKGLAEGAIKEESEDEHMDEHADLHEDLHRDDHEGDHSEVPREDDAHAHEEERKSAIEAEARFDRLAEEIMGKIPVPATLPEPALHSESDSHQEADTDKDPELVYHEEDQEGLLPHPEEVYIEPASHQQTDRRVSTISSPTDRRASKAIIADRRASRIITTDWRASKIATKEFEEVSQLLSTVADDSTAWESTYSTGDSEEASGAESSSEVFQNATEHQFEDTGPQHHESDGDAASVISETTEATEATQVTEETITEASPPRATKRFSQFFMPEQYPYTANKGGRNRLSSDASTRNAPVALVITPESPREPNLMHQVSNMLRTNSGEWSTDSEFGGESPMPPQPPGFKNNKYGNKRYSIMPDAQYTSSPAEYEQPSLSPMVGTATSDDRRTIASVFSQYDDHGEDIVRSYAKDEGTPSPVFRRDFERANDTEDEFALSSAHPSLVEDDTRSYTSCSEAVESVAPSSACGHSMAEETEDGWTTASALSSDEDVRRHNPHMLESPTTPRQPVGSDSPRAPTPPPKDDKPPQVPAKDTKLHHTISPSTSFYTLPVTKSSFELGPGGSPSLPEIETDSEPLGLAIQALPSHFDFRPSSDRTSSYNSEYYYNGKPSMDDQGRNSIDSRRSMDQRPSMDQYSLNRPSLERPSLEQHDYSGPSSISDSRRSSMFASSGHRYSETTMPSLNTSTLERGSSSIHSVEKDTPEKKMLRKRWHLLHEIVDTESAFFRDMTVAEEIYKGSANACYSLTAEDIKVLFANTDAVVQFSKGFLEVLRLATKPIFEQKRGSGLTSSAASMVDSIGSDHVELSDEDKDRLTYVGEAFAEMMYRMERVYGDYCKNHETAAARLKNLAQNPGVSIWLAECKACADDLTNAWNLDALLIKPVQRVLKYPLLLDSLLKCTPADHPDRLSLESANKEMGFVAARINEMKKRKDMVEMIVGRKKNEAVIRHGITKVFTRRAQKIKESVGMAEEVVDETFNKLFESYNMHCAQVEVVARDIEIYVSGIQQHVEKFIAFTSAFRLYGAAVPTHHANVEEKWKKFDTAMKEISGTYLHDHKLRVKKHAIEPLEALLKLHESPQMIMSKRTNKATDYARYKAIKDRGDTPDKKTTDLADAYVALNETLIEELPRLFILTKKLVEAVLANFIDLQAQWMNDWASKIKMTFMELQLPLSTDELVKEFARDFSLNESMINKLSIANGSLLNAIQFPSMNAASSTSLLLSPGVSGSTLTLEAFGTGDRRPRTADDTNLRERAMSLNAQSPTVASFGNINEQVTGERRHSGGAWSPLSPPGISSASSSNLALPPLLGPNQRTRAVSAAQATRKPPASQLGPPPQRSYSNQIPDGQFFHSGERPSRGAYKASAPAPLTLHARRPDSPDAPPSAAFSSAMPMDDDRDRAHSNPSSRAPSVSPGRSQSMRAPVARTMSDHHNHHQQQPHTGRPQQVEKAIFVAASLYEFKLPSPRREAGFPYLNYVQGEIFDVIGIKGEIWLARNQDDPVGEIGWIWCKHFQKVTDH</sequence>
<dbReference type="SUPFAM" id="SSF103657">
    <property type="entry name" value="BAR/IMD domain-like"/>
    <property type="match status" value="1"/>
</dbReference>
<proteinExistence type="predicted"/>
<feature type="compositionally biased region" description="Basic and acidic residues" evidence="2">
    <location>
        <begin position="257"/>
        <end position="266"/>
    </location>
</feature>
<evidence type="ECO:0000313" key="4">
    <source>
        <dbReference type="EMBL" id="CCX06917.1"/>
    </source>
</evidence>
<feature type="compositionally biased region" description="Polar residues" evidence="2">
    <location>
        <begin position="389"/>
        <end position="404"/>
    </location>
</feature>
<feature type="compositionally biased region" description="Low complexity" evidence="2">
    <location>
        <begin position="31"/>
        <end position="43"/>
    </location>
</feature>
<dbReference type="PROSITE" id="PS50010">
    <property type="entry name" value="DH_2"/>
    <property type="match status" value="1"/>
</dbReference>
<feature type="region of interest" description="Disordered" evidence="2">
    <location>
        <begin position="833"/>
        <end position="967"/>
    </location>
</feature>
<keyword evidence="5" id="KW-1185">Reference proteome</keyword>
<feature type="compositionally biased region" description="Low complexity" evidence="2">
    <location>
        <begin position="1801"/>
        <end position="1810"/>
    </location>
</feature>
<feature type="compositionally biased region" description="Low complexity" evidence="2">
    <location>
        <begin position="271"/>
        <end position="282"/>
    </location>
</feature>
<evidence type="ECO:0000256" key="1">
    <source>
        <dbReference type="ARBA" id="ARBA00022658"/>
    </source>
</evidence>
<dbReference type="OMA" id="QHCAEKE"/>
<feature type="compositionally biased region" description="Basic and acidic residues" evidence="2">
    <location>
        <begin position="349"/>
        <end position="372"/>
    </location>
</feature>
<feature type="compositionally biased region" description="Low complexity" evidence="2">
    <location>
        <begin position="1711"/>
        <end position="1730"/>
    </location>
</feature>
<dbReference type="GO" id="GO:0032955">
    <property type="term" value="P:regulation of division septum assembly"/>
    <property type="evidence" value="ECO:0007669"/>
    <property type="project" value="TreeGrafter"/>
</dbReference>
<dbReference type="Pfam" id="PF00621">
    <property type="entry name" value="RhoGEF"/>
    <property type="match status" value="1"/>
</dbReference>
<dbReference type="PANTHER" id="PTHR22834:SF20">
    <property type="entry name" value="SH3 DOMAIN-CONTAINING PROTEIN"/>
    <property type="match status" value="1"/>
</dbReference>
<reference evidence="4 5" key="1">
    <citation type="journal article" date="2013" name="PLoS Genet.">
        <title>The genome and development-dependent transcriptomes of Pyronema confluens: a window into fungal evolution.</title>
        <authorList>
            <person name="Traeger S."/>
            <person name="Altegoer F."/>
            <person name="Freitag M."/>
            <person name="Gabaldon T."/>
            <person name="Kempken F."/>
            <person name="Kumar A."/>
            <person name="Marcet-Houben M."/>
            <person name="Poggeler S."/>
            <person name="Stajich J.E."/>
            <person name="Nowrousian M."/>
        </authorList>
    </citation>
    <scope>NUCLEOTIDE SEQUENCE [LARGE SCALE GENOMIC DNA]</scope>
    <source>
        <strain evidence="5">CBS 100304</strain>
        <tissue evidence="4">Vegetative mycelium</tissue>
    </source>
</reference>
<dbReference type="GO" id="GO:0031991">
    <property type="term" value="P:regulation of actomyosin contractile ring contraction"/>
    <property type="evidence" value="ECO:0007669"/>
    <property type="project" value="TreeGrafter"/>
</dbReference>
<feature type="compositionally biased region" description="Polar residues" evidence="2">
    <location>
        <begin position="302"/>
        <end position="314"/>
    </location>
</feature>
<dbReference type="OrthoDB" id="10256089at2759"/>
<dbReference type="InterPro" id="IPR004148">
    <property type="entry name" value="BAR_dom"/>
</dbReference>
<feature type="region of interest" description="Disordered" evidence="2">
    <location>
        <begin position="389"/>
        <end position="484"/>
    </location>
</feature>
<feature type="compositionally biased region" description="Basic and acidic residues" evidence="2">
    <location>
        <begin position="1034"/>
        <end position="1050"/>
    </location>
</feature>
<dbReference type="InterPro" id="IPR027267">
    <property type="entry name" value="AH/BAR_dom_sf"/>
</dbReference>
<feature type="compositionally biased region" description="Low complexity" evidence="2">
    <location>
        <begin position="160"/>
        <end position="185"/>
    </location>
</feature>
<feature type="compositionally biased region" description="Polar residues" evidence="2">
    <location>
        <begin position="1"/>
        <end position="10"/>
    </location>
</feature>
<feature type="compositionally biased region" description="Polar residues" evidence="2">
    <location>
        <begin position="44"/>
        <end position="74"/>
    </location>
</feature>
<dbReference type="Gene3D" id="1.20.1270.60">
    <property type="entry name" value="Arfaptin homology (AH) domain/BAR domain"/>
    <property type="match status" value="1"/>
</dbReference>
<feature type="compositionally biased region" description="Polar residues" evidence="2">
    <location>
        <begin position="710"/>
        <end position="719"/>
    </location>
</feature>
<keyword evidence="1" id="KW-0344">Guanine-nucleotide releasing factor</keyword>
<feature type="region of interest" description="Disordered" evidence="2">
    <location>
        <begin position="1011"/>
        <end position="1124"/>
    </location>
</feature>
<feature type="region of interest" description="Disordered" evidence="2">
    <location>
        <begin position="546"/>
        <end position="571"/>
    </location>
</feature>
<dbReference type="Pfam" id="PF03114">
    <property type="entry name" value="BAR"/>
    <property type="match status" value="1"/>
</dbReference>
<feature type="compositionally biased region" description="Basic and acidic residues" evidence="2">
    <location>
        <begin position="441"/>
        <end position="484"/>
    </location>
</feature>
<feature type="compositionally biased region" description="Low complexity" evidence="2">
    <location>
        <begin position="877"/>
        <end position="891"/>
    </location>
</feature>
<dbReference type="SUPFAM" id="SSF48065">
    <property type="entry name" value="DBL homology domain (DH-domain)"/>
    <property type="match status" value="1"/>
</dbReference>
<feature type="region of interest" description="Disordered" evidence="2">
    <location>
        <begin position="748"/>
        <end position="808"/>
    </location>
</feature>
<protein>
    <submittedName>
        <fullName evidence="4">Similar to Dynamin-binding protein acc. no. Q6TXD4</fullName>
    </submittedName>
</protein>
<feature type="region of interest" description="Disordered" evidence="2">
    <location>
        <begin position="498"/>
        <end position="524"/>
    </location>
</feature>
<feature type="compositionally biased region" description="Basic and acidic residues" evidence="2">
    <location>
        <begin position="1064"/>
        <end position="1074"/>
    </location>
</feature>
<dbReference type="EMBL" id="HF935323">
    <property type="protein sequence ID" value="CCX06917.1"/>
    <property type="molecule type" value="Genomic_DNA"/>
</dbReference>
<evidence type="ECO:0000259" key="3">
    <source>
        <dbReference type="PROSITE" id="PS50010"/>
    </source>
</evidence>
<feature type="region of interest" description="Disordered" evidence="2">
    <location>
        <begin position="1"/>
        <end position="377"/>
    </location>
</feature>
<feature type="compositionally biased region" description="Polar residues" evidence="2">
    <location>
        <begin position="1820"/>
        <end position="1837"/>
    </location>
</feature>
<organism evidence="4 5">
    <name type="scientific">Pyronema omphalodes (strain CBS 100304)</name>
    <name type="common">Pyronema confluens</name>
    <dbReference type="NCBI Taxonomy" id="1076935"/>
    <lineage>
        <taxon>Eukaryota</taxon>
        <taxon>Fungi</taxon>
        <taxon>Dikarya</taxon>
        <taxon>Ascomycota</taxon>
        <taxon>Pezizomycotina</taxon>
        <taxon>Pezizomycetes</taxon>
        <taxon>Pezizales</taxon>
        <taxon>Pyronemataceae</taxon>
        <taxon>Pyronema</taxon>
    </lineage>
</organism>
<dbReference type="Gene3D" id="1.20.900.10">
    <property type="entry name" value="Dbl homology (DH) domain"/>
    <property type="match status" value="1"/>
</dbReference>
<feature type="region of interest" description="Disordered" evidence="2">
    <location>
        <begin position="609"/>
        <end position="719"/>
    </location>
</feature>
<feature type="compositionally biased region" description="Low complexity" evidence="2">
    <location>
        <begin position="128"/>
        <end position="146"/>
    </location>
</feature>
<dbReference type="PANTHER" id="PTHR22834">
    <property type="entry name" value="NUCLEAR FUSION PROTEIN FUS2"/>
    <property type="match status" value="1"/>
</dbReference>
<accession>U4KXM8</accession>
<gene>
    <name evidence="4" type="ORF">PCON_06504</name>
</gene>
<feature type="compositionally biased region" description="Polar residues" evidence="2">
    <location>
        <begin position="1018"/>
        <end position="1027"/>
    </location>
</feature>
<feature type="domain" description="DH" evidence="3">
    <location>
        <begin position="1132"/>
        <end position="1349"/>
    </location>
</feature>
<name>U4KXM8_PYROM</name>